<keyword evidence="4" id="KW-0472">Membrane</keyword>
<dbReference type="RefSeq" id="WP_151116436.1">
    <property type="nucleotide sequence ID" value="NZ_CP042582.1"/>
</dbReference>
<organism evidence="6 7">
    <name type="scientific">Hypericibacter adhaerens</name>
    <dbReference type="NCBI Taxonomy" id="2602016"/>
    <lineage>
        <taxon>Bacteria</taxon>
        <taxon>Pseudomonadati</taxon>
        <taxon>Pseudomonadota</taxon>
        <taxon>Alphaproteobacteria</taxon>
        <taxon>Rhodospirillales</taxon>
        <taxon>Dongiaceae</taxon>
        <taxon>Hypericibacter</taxon>
    </lineage>
</organism>
<evidence type="ECO:0000313" key="6">
    <source>
        <dbReference type="EMBL" id="QEX21704.1"/>
    </source>
</evidence>
<sequence>MAQKHRSLAVIVPFFVGILLLAIMAGSALILGIDVGRKSETIRVLESESGEIQRSLSALVDAETGFRGYALTGDAGYLEPYYQGLDRLREIENASPDLFSAKLDIDGATTSLSDLIAAPLEQFKLGIAQIEQHGPMGGGNLEILARSKQLVDGIRKAVGTTLAQRRDEIAAQGRDLDTQNLLAFGLVTAAGIIAIALSVAQFFAFNRQLRRRETTEAALQLRSREVELAADMTNALQAVPTREESLLVIADYSSKIVSDMTGGLYTYNNARDQLVLSASWGGETVKSQLAESFAPDQCWALRRGTPHIAYSGNPGLNCHHVLGSPHSYMCVPIAAQGAVYGVLHLATPQTDPERAFDPVQDTARGLANRLSLALANMDLREKLRSLAIRDPLTGLFNRRVLDEILARELARADRARSRLGVAMIDIDHFKGFNDQFGHKAGDVVLRAVCDQVARMLRRSDLACRYGGEEIVVLLPEIDLENGVRVCEKLREGVANIDLGELVPGAVRVTVSIGFSLYPDLCNDPTDILASADRAMYESKRNGRNKVTAYEGTSAGPAPSDDKARALAPAGSSARAPG</sequence>
<feature type="region of interest" description="Disordered" evidence="3">
    <location>
        <begin position="540"/>
        <end position="577"/>
    </location>
</feature>
<keyword evidence="7" id="KW-1185">Reference proteome</keyword>
<dbReference type="PANTHER" id="PTHR45138">
    <property type="entry name" value="REGULATORY COMPONENTS OF SENSORY TRANSDUCTION SYSTEM"/>
    <property type="match status" value="1"/>
</dbReference>
<feature type="transmembrane region" description="Helical" evidence="4">
    <location>
        <begin position="181"/>
        <end position="205"/>
    </location>
</feature>
<dbReference type="InterPro" id="IPR007891">
    <property type="entry name" value="CHASE3"/>
</dbReference>
<dbReference type="InterPro" id="IPR043128">
    <property type="entry name" value="Rev_trsase/Diguanyl_cyclase"/>
</dbReference>
<dbReference type="SUPFAM" id="SSF55781">
    <property type="entry name" value="GAF domain-like"/>
    <property type="match status" value="1"/>
</dbReference>
<dbReference type="GO" id="GO:1902201">
    <property type="term" value="P:negative regulation of bacterial-type flagellum-dependent cell motility"/>
    <property type="evidence" value="ECO:0007669"/>
    <property type="project" value="TreeGrafter"/>
</dbReference>
<dbReference type="GO" id="GO:0043709">
    <property type="term" value="P:cell adhesion involved in single-species biofilm formation"/>
    <property type="evidence" value="ECO:0007669"/>
    <property type="project" value="TreeGrafter"/>
</dbReference>
<dbReference type="CDD" id="cd01949">
    <property type="entry name" value="GGDEF"/>
    <property type="match status" value="1"/>
</dbReference>
<dbReference type="GO" id="GO:0005886">
    <property type="term" value="C:plasma membrane"/>
    <property type="evidence" value="ECO:0007669"/>
    <property type="project" value="TreeGrafter"/>
</dbReference>
<dbReference type="Proteomes" id="UP000325797">
    <property type="component" value="Chromosome"/>
</dbReference>
<name>A0A5J6MX09_9PROT</name>
<evidence type="ECO:0000256" key="4">
    <source>
        <dbReference type="SAM" id="Phobius"/>
    </source>
</evidence>
<reference evidence="6 7" key="1">
    <citation type="submission" date="2019-08" db="EMBL/GenBank/DDBJ databases">
        <title>Hyperibacter terrae gen. nov., sp. nov. and Hyperibacter viscosus sp. nov., two new members in the family Rhodospirillaceae isolated from the rhizosphere of Hypericum perforatum.</title>
        <authorList>
            <person name="Noviana Z."/>
        </authorList>
    </citation>
    <scope>NUCLEOTIDE SEQUENCE [LARGE SCALE GENOMIC DNA]</scope>
    <source>
        <strain evidence="6 7">R5959</strain>
    </source>
</reference>
<dbReference type="EC" id="2.7.7.65" evidence="1"/>
<feature type="domain" description="GGDEF" evidence="5">
    <location>
        <begin position="417"/>
        <end position="551"/>
    </location>
</feature>
<dbReference type="GO" id="GO:0052621">
    <property type="term" value="F:diguanylate cyclase activity"/>
    <property type="evidence" value="ECO:0007669"/>
    <property type="project" value="UniProtKB-EC"/>
</dbReference>
<proteinExistence type="predicted"/>
<dbReference type="NCBIfam" id="TIGR00254">
    <property type="entry name" value="GGDEF"/>
    <property type="match status" value="1"/>
</dbReference>
<dbReference type="Pfam" id="PF05227">
    <property type="entry name" value="CHASE3"/>
    <property type="match status" value="1"/>
</dbReference>
<dbReference type="Gene3D" id="3.30.450.40">
    <property type="match status" value="1"/>
</dbReference>
<evidence type="ECO:0000256" key="1">
    <source>
        <dbReference type="ARBA" id="ARBA00012528"/>
    </source>
</evidence>
<dbReference type="PROSITE" id="PS50887">
    <property type="entry name" value="GGDEF"/>
    <property type="match status" value="1"/>
</dbReference>
<gene>
    <name evidence="6" type="ORF">FRZ61_16330</name>
</gene>
<dbReference type="FunFam" id="3.30.70.270:FF:000001">
    <property type="entry name" value="Diguanylate cyclase domain protein"/>
    <property type="match status" value="1"/>
</dbReference>
<evidence type="ECO:0000256" key="3">
    <source>
        <dbReference type="SAM" id="MobiDB-lite"/>
    </source>
</evidence>
<dbReference type="EMBL" id="CP042582">
    <property type="protein sequence ID" value="QEX21704.1"/>
    <property type="molecule type" value="Genomic_DNA"/>
</dbReference>
<dbReference type="KEGG" id="hadh:FRZ61_16330"/>
<dbReference type="SUPFAM" id="SSF55073">
    <property type="entry name" value="Nucleotide cyclase"/>
    <property type="match status" value="1"/>
</dbReference>
<comment type="catalytic activity">
    <reaction evidence="2">
        <text>2 GTP = 3',3'-c-di-GMP + 2 diphosphate</text>
        <dbReference type="Rhea" id="RHEA:24898"/>
        <dbReference type="ChEBI" id="CHEBI:33019"/>
        <dbReference type="ChEBI" id="CHEBI:37565"/>
        <dbReference type="ChEBI" id="CHEBI:58805"/>
        <dbReference type="EC" id="2.7.7.65"/>
    </reaction>
</comment>
<dbReference type="InterPro" id="IPR050469">
    <property type="entry name" value="Diguanylate_Cyclase"/>
</dbReference>
<dbReference type="InterPro" id="IPR029787">
    <property type="entry name" value="Nucleotide_cyclase"/>
</dbReference>
<evidence type="ECO:0000259" key="5">
    <source>
        <dbReference type="PROSITE" id="PS50887"/>
    </source>
</evidence>
<dbReference type="OrthoDB" id="315417at2"/>
<evidence type="ECO:0000256" key="2">
    <source>
        <dbReference type="ARBA" id="ARBA00034247"/>
    </source>
</evidence>
<evidence type="ECO:0000313" key="7">
    <source>
        <dbReference type="Proteomes" id="UP000325797"/>
    </source>
</evidence>
<dbReference type="PANTHER" id="PTHR45138:SF9">
    <property type="entry name" value="DIGUANYLATE CYCLASE DGCM-RELATED"/>
    <property type="match status" value="1"/>
</dbReference>
<accession>A0A5J6MX09</accession>
<keyword evidence="4" id="KW-0812">Transmembrane</keyword>
<protein>
    <recommendedName>
        <fullName evidence="1">diguanylate cyclase</fullName>
        <ecNumber evidence="1">2.7.7.65</ecNumber>
    </recommendedName>
</protein>
<dbReference type="AlphaFoldDB" id="A0A5J6MX09"/>
<dbReference type="Pfam" id="PF00990">
    <property type="entry name" value="GGDEF"/>
    <property type="match status" value="1"/>
</dbReference>
<dbReference type="InterPro" id="IPR029016">
    <property type="entry name" value="GAF-like_dom_sf"/>
</dbReference>
<keyword evidence="4" id="KW-1133">Transmembrane helix</keyword>
<dbReference type="SMART" id="SM00267">
    <property type="entry name" value="GGDEF"/>
    <property type="match status" value="1"/>
</dbReference>
<dbReference type="InterPro" id="IPR000160">
    <property type="entry name" value="GGDEF_dom"/>
</dbReference>
<dbReference type="Gene3D" id="3.30.70.270">
    <property type="match status" value="1"/>
</dbReference>